<name>A0A495MMK2_9FLAO</name>
<dbReference type="InterPro" id="IPR024079">
    <property type="entry name" value="MetalloPept_cat_dom_sf"/>
</dbReference>
<evidence type="ECO:0000313" key="8">
    <source>
        <dbReference type="Proteomes" id="UP000277579"/>
    </source>
</evidence>
<dbReference type="Pfam" id="PF13583">
    <property type="entry name" value="Reprolysin_4"/>
    <property type="match status" value="1"/>
</dbReference>
<dbReference type="GO" id="GO:0004252">
    <property type="term" value="F:serine-type endopeptidase activity"/>
    <property type="evidence" value="ECO:0007669"/>
    <property type="project" value="InterPro"/>
</dbReference>
<evidence type="ECO:0000256" key="3">
    <source>
        <dbReference type="ARBA" id="ARBA00022801"/>
    </source>
</evidence>
<evidence type="ECO:0000256" key="4">
    <source>
        <dbReference type="SAM" id="MobiDB-lite"/>
    </source>
</evidence>
<proteinExistence type="predicted"/>
<dbReference type="Pfam" id="PF18962">
    <property type="entry name" value="Por_Secre_tail"/>
    <property type="match status" value="1"/>
</dbReference>
<gene>
    <name evidence="7" type="ORF">CLV94_1664</name>
</gene>
<dbReference type="InterPro" id="IPR008979">
    <property type="entry name" value="Galactose-bd-like_sf"/>
</dbReference>
<dbReference type="PROSITE" id="PS51829">
    <property type="entry name" value="P_HOMO_B"/>
    <property type="match status" value="1"/>
</dbReference>
<evidence type="ECO:0000256" key="1">
    <source>
        <dbReference type="ARBA" id="ARBA00022670"/>
    </source>
</evidence>
<dbReference type="Gene3D" id="2.60.120.260">
    <property type="entry name" value="Galactose-binding domain-like"/>
    <property type="match status" value="1"/>
</dbReference>
<keyword evidence="1" id="KW-0645">Protease</keyword>
<dbReference type="SUPFAM" id="SSF49785">
    <property type="entry name" value="Galactose-binding domain-like"/>
    <property type="match status" value="1"/>
</dbReference>
<evidence type="ECO:0000256" key="2">
    <source>
        <dbReference type="ARBA" id="ARBA00022729"/>
    </source>
</evidence>
<dbReference type="SUPFAM" id="SSF55486">
    <property type="entry name" value="Metalloproteases ('zincins'), catalytic domain"/>
    <property type="match status" value="1"/>
</dbReference>
<dbReference type="NCBIfam" id="TIGR04183">
    <property type="entry name" value="Por_Secre_tail"/>
    <property type="match status" value="1"/>
</dbReference>
<keyword evidence="8" id="KW-1185">Reference proteome</keyword>
<feature type="domain" description="P/Homo B" evidence="6">
    <location>
        <begin position="666"/>
        <end position="822"/>
    </location>
</feature>
<keyword evidence="3" id="KW-0378">Hydrolase</keyword>
<dbReference type="EMBL" id="RBLC01000001">
    <property type="protein sequence ID" value="RKS26600.1"/>
    <property type="molecule type" value="Genomic_DNA"/>
</dbReference>
<dbReference type="InterPro" id="IPR026444">
    <property type="entry name" value="Secre_tail"/>
</dbReference>
<comment type="caution">
    <text evidence="7">The sequence shown here is derived from an EMBL/GenBank/DDBJ whole genome shotgun (WGS) entry which is preliminary data.</text>
</comment>
<dbReference type="Proteomes" id="UP000277579">
    <property type="component" value="Unassembled WGS sequence"/>
</dbReference>
<dbReference type="RefSeq" id="WP_121375909.1">
    <property type="nucleotide sequence ID" value="NZ_RBLC01000001.1"/>
</dbReference>
<feature type="signal peptide" evidence="5">
    <location>
        <begin position="1"/>
        <end position="21"/>
    </location>
</feature>
<dbReference type="Gene3D" id="3.40.390.10">
    <property type="entry name" value="Collagenase (Catalytic Domain)"/>
    <property type="match status" value="1"/>
</dbReference>
<dbReference type="Pfam" id="PF01483">
    <property type="entry name" value="P_proprotein"/>
    <property type="match status" value="1"/>
</dbReference>
<evidence type="ECO:0000256" key="5">
    <source>
        <dbReference type="SAM" id="SignalP"/>
    </source>
</evidence>
<keyword evidence="2 5" id="KW-0732">Signal</keyword>
<feature type="chain" id="PRO_5019821085" evidence="5">
    <location>
        <begin position="22"/>
        <end position="911"/>
    </location>
</feature>
<dbReference type="OrthoDB" id="9792152at2"/>
<dbReference type="InterPro" id="IPR002884">
    <property type="entry name" value="P_dom"/>
</dbReference>
<protein>
    <submittedName>
        <fullName evidence="7">Putative secreted protein (Por secretion system target)</fullName>
    </submittedName>
</protein>
<evidence type="ECO:0000313" key="7">
    <source>
        <dbReference type="EMBL" id="RKS26600.1"/>
    </source>
</evidence>
<dbReference type="AlphaFoldDB" id="A0A495MMK2"/>
<organism evidence="7 8">
    <name type="scientific">Flavobacterium endophyticum</name>
    <dbReference type="NCBI Taxonomy" id="1540163"/>
    <lineage>
        <taxon>Bacteria</taxon>
        <taxon>Pseudomonadati</taxon>
        <taxon>Bacteroidota</taxon>
        <taxon>Flavobacteriia</taxon>
        <taxon>Flavobacteriales</taxon>
        <taxon>Flavobacteriaceae</taxon>
        <taxon>Flavobacterium</taxon>
    </lineage>
</organism>
<sequence length="911" mass="97016">MKRILLLIVFVFAFSAGYSQSSPLWTKTSAQSLDAMRKATRTSMPKEYQLYQLDYSKLKTQLESAPSRENTQSSGVVIAFPNAEGKLENYRIYESSVMEPELAAKHPEIQSYIGQGIDDPTAKIHFTTTLFGLHTMTLSGKGTSFIDPYTSDSKNYIVYNKSSLPKRQAFECHVEDNDAMVPPPSTAASDGKFRTYRLAMACTIEYAAFHINAAVTAGTLSPTATLAQKKAAVLAAMNVTVARVNSVYERDMSLRMQLVANNESIIFVDSDSFNNNSASTLITQSQTVINAAIGNANYDIGHTVSTGGGGLAGLGVVCVTGQKARGITGSPEPVADAYDIDFVAHEMGHQFGAAHTFNGEGGNCTLPNPSIGDPGTRNAATAVEPGSGTTVMAYAGICDAVNVQDHSDDYFHAVSISQMVAHIAGTGNCVAGVNNGNNPPVISPLTSYTIPKGTAFVLKGNGTDVNGDALTYCWEQTTVGATAVNPSATSTDSNPNFRSVSPSTSPNRYMPALPSVLSGNLTPTWEVIPSVARVMSFALTVRDNRTPNGGQTARQNMTVTFNDATGPFKVTSQNTDGISWTQGQTETITWDVAGTTGAPINTSNVNILLSTDGGLTFSTLLANTPNDGSEPITVPNVAAPFCRIMVEAANNIYYAVNAKTFAIGYTVTTTCNTYTNNTPFNVADGSGTTDAGNGPISSSIINVPSAVTISEVTVTVNGTHPDVSDWIIALNHPDATQSIVWGYNCYVPTNFVGAMNVTFKDGAPALACTNPTVGTYKPLQPLAPFIGKTANGNWRLLVGDGFATKTGTINSWSIQVCSQTMVLSTQNFGLADFKIYPNPNKGNFNVQFNSESNNEIKIAIYDISGRQIFNKSYQNTGLFSENLQLNNVQSGVYLVNVIDGDKKEVKKIVIE</sequence>
<dbReference type="GO" id="GO:0006508">
    <property type="term" value="P:proteolysis"/>
    <property type="evidence" value="ECO:0007669"/>
    <property type="project" value="UniProtKB-KW"/>
</dbReference>
<accession>A0A495MMK2</accession>
<dbReference type="GO" id="GO:0008237">
    <property type="term" value="F:metallopeptidase activity"/>
    <property type="evidence" value="ECO:0007669"/>
    <property type="project" value="InterPro"/>
</dbReference>
<evidence type="ECO:0000259" key="6">
    <source>
        <dbReference type="PROSITE" id="PS51829"/>
    </source>
</evidence>
<reference evidence="7 8" key="1">
    <citation type="submission" date="2018-10" db="EMBL/GenBank/DDBJ databases">
        <title>Genomic Encyclopedia of Archaeal and Bacterial Type Strains, Phase II (KMG-II): from individual species to whole genera.</title>
        <authorList>
            <person name="Goeker M."/>
        </authorList>
    </citation>
    <scope>NUCLEOTIDE SEQUENCE [LARGE SCALE GENOMIC DNA]</scope>
    <source>
        <strain evidence="7 8">DSM 29537</strain>
    </source>
</reference>
<feature type="region of interest" description="Disordered" evidence="4">
    <location>
        <begin position="485"/>
        <end position="505"/>
    </location>
</feature>